<comment type="caution">
    <text evidence="2">The sequence shown here is derived from an EMBL/GenBank/DDBJ whole genome shotgun (WGS) entry which is preliminary data.</text>
</comment>
<dbReference type="RefSeq" id="WP_086110690.1">
    <property type="nucleotide sequence ID" value="NZ_CAWNGD010000081.1"/>
</dbReference>
<dbReference type="Proteomes" id="UP000194350">
    <property type="component" value="Unassembled WGS sequence"/>
</dbReference>
<dbReference type="OrthoDB" id="6444347at2"/>
<evidence type="ECO:0000313" key="3">
    <source>
        <dbReference type="Proteomes" id="UP000194350"/>
    </source>
</evidence>
<sequence length="161" mass="17782">MKKLFITLLFIPFMVNAAWITNVEESIFGDNSAVLIGELKNTKSGIVFKCDSNDLSVSYVELMDDSDIKSTPATFLMRVDSNQVVEFNTMLQRRNSDAIEARGTDREKILSLLKQLSSAKQKILAGISVDEVDYKQSFSGNSSGSAVAVNKFVKACNLNIK</sequence>
<organism evidence="2 3">
    <name type="scientific">Xenorhabdus vietnamensis</name>
    <dbReference type="NCBI Taxonomy" id="351656"/>
    <lineage>
        <taxon>Bacteria</taxon>
        <taxon>Pseudomonadati</taxon>
        <taxon>Pseudomonadota</taxon>
        <taxon>Gammaproteobacteria</taxon>
        <taxon>Enterobacterales</taxon>
        <taxon>Morganellaceae</taxon>
        <taxon>Xenorhabdus</taxon>
    </lineage>
</organism>
<keyword evidence="3" id="KW-1185">Reference proteome</keyword>
<dbReference type="AlphaFoldDB" id="A0A1Y2S9U5"/>
<feature type="signal peptide" evidence="1">
    <location>
        <begin position="1"/>
        <end position="17"/>
    </location>
</feature>
<dbReference type="STRING" id="351656.Xvie_03832"/>
<evidence type="ECO:0000313" key="2">
    <source>
        <dbReference type="EMBL" id="OTA14313.1"/>
    </source>
</evidence>
<name>A0A1Y2S9U5_9GAMM</name>
<keyword evidence="1" id="KW-0732">Signal</keyword>
<protein>
    <submittedName>
        <fullName evidence="2">Uncharacterized protein</fullName>
    </submittedName>
</protein>
<feature type="chain" id="PRO_5012486117" evidence="1">
    <location>
        <begin position="18"/>
        <end position="161"/>
    </location>
</feature>
<dbReference type="EMBL" id="MUBJ01000037">
    <property type="protein sequence ID" value="OTA14313.1"/>
    <property type="molecule type" value="Genomic_DNA"/>
</dbReference>
<accession>A0A1Y2S9U5</accession>
<gene>
    <name evidence="2" type="ORF">Xvie_03832</name>
</gene>
<proteinExistence type="predicted"/>
<reference evidence="2 3" key="1">
    <citation type="submission" date="2016-10" db="EMBL/GenBank/DDBJ databases">
        <title>Systematic genetic and metabolomic analysis of Xenorhabdus and Photorhabdus spp., highlights the requirements for a dual symbiotic and pathogenic life style.</title>
        <authorList>
            <person name="Tobias N.J."/>
            <person name="Wolff H."/>
            <person name="Djahanschiri B."/>
            <person name="Pidot S.J."/>
            <person name="Stinear T.P."/>
            <person name="Ebersberger I."/>
            <person name="Bode H.B."/>
        </authorList>
    </citation>
    <scope>NUCLEOTIDE SEQUENCE [LARGE SCALE GENOMIC DNA]</scope>
    <source>
        <strain evidence="2 3">DSM 22392</strain>
    </source>
</reference>
<evidence type="ECO:0000256" key="1">
    <source>
        <dbReference type="SAM" id="SignalP"/>
    </source>
</evidence>